<feature type="region of interest" description="Disordered" evidence="1">
    <location>
        <begin position="231"/>
        <end position="371"/>
    </location>
</feature>
<feature type="transmembrane region" description="Helical" evidence="2">
    <location>
        <begin position="52"/>
        <end position="76"/>
    </location>
</feature>
<protein>
    <submittedName>
        <fullName evidence="3">Uncharacterized protein</fullName>
    </submittedName>
</protein>
<organism evidence="3 4">
    <name type="scientific">Eimeria acervulina</name>
    <name type="common">Coccidian parasite</name>
    <dbReference type="NCBI Taxonomy" id="5801"/>
    <lineage>
        <taxon>Eukaryota</taxon>
        <taxon>Sar</taxon>
        <taxon>Alveolata</taxon>
        <taxon>Apicomplexa</taxon>
        <taxon>Conoidasida</taxon>
        <taxon>Coccidia</taxon>
        <taxon>Eucoccidiorida</taxon>
        <taxon>Eimeriorina</taxon>
        <taxon>Eimeriidae</taxon>
        <taxon>Eimeria</taxon>
    </lineage>
</organism>
<feature type="compositionally biased region" description="Polar residues" evidence="1">
    <location>
        <begin position="446"/>
        <end position="462"/>
    </location>
</feature>
<keyword evidence="2" id="KW-1133">Transmembrane helix</keyword>
<reference evidence="3" key="2">
    <citation type="submission" date="2013-10" db="EMBL/GenBank/DDBJ databases">
        <authorList>
            <person name="Aslett M."/>
        </authorList>
    </citation>
    <scope>NUCLEOTIDE SEQUENCE</scope>
    <source>
        <strain evidence="3">Houghton</strain>
    </source>
</reference>
<name>U6GTW8_EIMAC</name>
<dbReference type="EMBL" id="HG672734">
    <property type="protein sequence ID" value="CDI82748.1"/>
    <property type="molecule type" value="Genomic_DNA"/>
</dbReference>
<feature type="compositionally biased region" description="Polar residues" evidence="1">
    <location>
        <begin position="293"/>
        <end position="307"/>
    </location>
</feature>
<keyword evidence="2" id="KW-0812">Transmembrane</keyword>
<evidence type="ECO:0000313" key="4">
    <source>
        <dbReference type="Proteomes" id="UP000018050"/>
    </source>
</evidence>
<gene>
    <name evidence="3" type="ORF">EAH_00067550</name>
</gene>
<proteinExistence type="predicted"/>
<dbReference type="GeneID" id="25274825"/>
<evidence type="ECO:0000256" key="1">
    <source>
        <dbReference type="SAM" id="MobiDB-lite"/>
    </source>
</evidence>
<keyword evidence="2" id="KW-0472">Membrane</keyword>
<feature type="region of interest" description="Disordered" evidence="1">
    <location>
        <begin position="442"/>
        <end position="462"/>
    </location>
</feature>
<feature type="region of interest" description="Disordered" evidence="1">
    <location>
        <begin position="1"/>
        <end position="28"/>
    </location>
</feature>
<dbReference type="Proteomes" id="UP000018050">
    <property type="component" value="Unassembled WGS sequence"/>
</dbReference>
<evidence type="ECO:0000313" key="3">
    <source>
        <dbReference type="EMBL" id="CDI82748.1"/>
    </source>
</evidence>
<sequence length="462" mass="48587">MLEGWRGPPLGNSSPPEYPPSASLLKPQDTTHRDGVQWKWGRASTTARQSRISLLFAAFSAISAMIFLVYMCSLLVRKIIKRAAFARRLDSIWRNRKCRVSDPSSTDSPGGTSLDDQQDIGLNIQPPLVPMLADELTADASSVEVTAGATAPLLPAETAEQVAANGGEEGPNWGGEEALGEGHWRGLLILEVPLHDGPLQPASPLDPGLHAFIDAVLLGSEAPLAESALLPADEPHNSDLPNRSAGSWPATSAAASGLDGSPPPSNVHQNLSARRPVPIILRRGRKRRIGDEQGSSPGPSTPQNISDGSAKAALGASVPGGRAPSNTVDEGPSMPPTTAKRPRGRRKQRFNVRQEPDPDPLSPQIMPHDSGRMSWIASAGTPAGGVSFQQHDPTAVPSSLDDPNAVPQLLLPARIMDTGGELRADIEGFLPNSEVLNEELAEVPSVNPSAAPHSSSPGDTSA</sequence>
<reference evidence="3" key="1">
    <citation type="submission" date="2013-10" db="EMBL/GenBank/DDBJ databases">
        <title>Genomic analysis of the causative agents of coccidiosis in chickens.</title>
        <authorList>
            <person name="Reid A.J."/>
            <person name="Blake D."/>
            <person name="Billington K."/>
            <person name="Browne H."/>
            <person name="Dunn M."/>
            <person name="Hung S."/>
            <person name="Kawahara F."/>
            <person name="Miranda-Saavedra D."/>
            <person name="Mourier T."/>
            <person name="Nagra H."/>
            <person name="Otto T.D."/>
            <person name="Rawlings N."/>
            <person name="Sanchez A."/>
            <person name="Sanders M."/>
            <person name="Subramaniam C."/>
            <person name="Tay Y."/>
            <person name="Dear P."/>
            <person name="Doerig C."/>
            <person name="Gruber A."/>
            <person name="Parkinson J."/>
            <person name="Shirley M."/>
            <person name="Wan K.L."/>
            <person name="Berriman M."/>
            <person name="Tomley F."/>
            <person name="Pain A."/>
        </authorList>
    </citation>
    <scope>NUCLEOTIDE SEQUENCE</scope>
    <source>
        <strain evidence="3">Houghton</strain>
    </source>
</reference>
<feature type="compositionally biased region" description="Basic residues" evidence="1">
    <location>
        <begin position="340"/>
        <end position="350"/>
    </location>
</feature>
<dbReference type="RefSeq" id="XP_013247971.1">
    <property type="nucleotide sequence ID" value="XM_013392517.1"/>
</dbReference>
<dbReference type="AlphaFoldDB" id="U6GTW8"/>
<evidence type="ECO:0000256" key="2">
    <source>
        <dbReference type="SAM" id="Phobius"/>
    </source>
</evidence>
<feature type="compositionally biased region" description="Polar residues" evidence="1">
    <location>
        <begin position="239"/>
        <end position="254"/>
    </location>
</feature>
<dbReference type="VEuPathDB" id="ToxoDB:EAH_00067550"/>
<accession>U6GTW8</accession>
<keyword evidence="4" id="KW-1185">Reference proteome</keyword>